<dbReference type="HOGENOM" id="CLU_2416577_0_0_1"/>
<keyword evidence="3" id="KW-1185">Reference proteome</keyword>
<protein>
    <submittedName>
        <fullName evidence="1">Transmembrane protein, putative</fullName>
    </submittedName>
</protein>
<accession>A0A072VLP2</accession>
<keyword evidence="1" id="KW-0472">Membrane</keyword>
<evidence type="ECO:0000313" key="1">
    <source>
        <dbReference type="EMBL" id="KEH42894.1"/>
    </source>
</evidence>
<name>A0A072VLP2_MEDTR</name>
<proteinExistence type="predicted"/>
<reference evidence="1 3" key="1">
    <citation type="journal article" date="2011" name="Nature">
        <title>The Medicago genome provides insight into the evolution of rhizobial symbioses.</title>
        <authorList>
            <person name="Young N.D."/>
            <person name="Debelle F."/>
            <person name="Oldroyd G.E."/>
            <person name="Geurts R."/>
            <person name="Cannon S.B."/>
            <person name="Udvardi M.K."/>
            <person name="Benedito V.A."/>
            <person name="Mayer K.F."/>
            <person name="Gouzy J."/>
            <person name="Schoof H."/>
            <person name="Van de Peer Y."/>
            <person name="Proost S."/>
            <person name="Cook D.R."/>
            <person name="Meyers B.C."/>
            <person name="Spannagl M."/>
            <person name="Cheung F."/>
            <person name="De Mita S."/>
            <person name="Krishnakumar V."/>
            <person name="Gundlach H."/>
            <person name="Zhou S."/>
            <person name="Mudge J."/>
            <person name="Bharti A.K."/>
            <person name="Murray J.D."/>
            <person name="Naoumkina M.A."/>
            <person name="Rosen B."/>
            <person name="Silverstein K.A."/>
            <person name="Tang H."/>
            <person name="Rombauts S."/>
            <person name="Zhao P.X."/>
            <person name="Zhou P."/>
            <person name="Barbe V."/>
            <person name="Bardou P."/>
            <person name="Bechner M."/>
            <person name="Bellec A."/>
            <person name="Berger A."/>
            <person name="Berges H."/>
            <person name="Bidwell S."/>
            <person name="Bisseling T."/>
            <person name="Choisne N."/>
            <person name="Couloux A."/>
            <person name="Denny R."/>
            <person name="Deshpande S."/>
            <person name="Dai X."/>
            <person name="Doyle J.J."/>
            <person name="Dudez A.M."/>
            <person name="Farmer A.D."/>
            <person name="Fouteau S."/>
            <person name="Franken C."/>
            <person name="Gibelin C."/>
            <person name="Gish J."/>
            <person name="Goldstein S."/>
            <person name="Gonzalez A.J."/>
            <person name="Green P.J."/>
            <person name="Hallab A."/>
            <person name="Hartog M."/>
            <person name="Hua A."/>
            <person name="Humphray S.J."/>
            <person name="Jeong D.H."/>
            <person name="Jing Y."/>
            <person name="Jocker A."/>
            <person name="Kenton S.M."/>
            <person name="Kim D.J."/>
            <person name="Klee K."/>
            <person name="Lai H."/>
            <person name="Lang C."/>
            <person name="Lin S."/>
            <person name="Macmil S.L."/>
            <person name="Magdelenat G."/>
            <person name="Matthews L."/>
            <person name="McCorrison J."/>
            <person name="Monaghan E.L."/>
            <person name="Mun J.H."/>
            <person name="Najar F.Z."/>
            <person name="Nicholson C."/>
            <person name="Noirot C."/>
            <person name="O'Bleness M."/>
            <person name="Paule C.R."/>
            <person name="Poulain J."/>
            <person name="Prion F."/>
            <person name="Qin B."/>
            <person name="Qu C."/>
            <person name="Retzel E.F."/>
            <person name="Riddle C."/>
            <person name="Sallet E."/>
            <person name="Samain S."/>
            <person name="Samson N."/>
            <person name="Sanders I."/>
            <person name="Saurat O."/>
            <person name="Scarpelli C."/>
            <person name="Schiex T."/>
            <person name="Segurens B."/>
            <person name="Severin A.J."/>
            <person name="Sherrier D.J."/>
            <person name="Shi R."/>
            <person name="Sims S."/>
            <person name="Singer S.R."/>
            <person name="Sinharoy S."/>
            <person name="Sterck L."/>
            <person name="Viollet A."/>
            <person name="Wang B.B."/>
            <person name="Wang K."/>
            <person name="Wang M."/>
            <person name="Wang X."/>
            <person name="Warfsmann J."/>
            <person name="Weissenbach J."/>
            <person name="White D.D."/>
            <person name="White J.D."/>
            <person name="Wiley G.B."/>
            <person name="Wincker P."/>
            <person name="Xing Y."/>
            <person name="Yang L."/>
            <person name="Yao Z."/>
            <person name="Ying F."/>
            <person name="Zhai J."/>
            <person name="Zhou L."/>
            <person name="Zuber A."/>
            <person name="Denarie J."/>
            <person name="Dixon R.A."/>
            <person name="May G.D."/>
            <person name="Schwartz D.C."/>
            <person name="Rogers J."/>
            <person name="Quetier F."/>
            <person name="Town C.D."/>
            <person name="Roe B.A."/>
        </authorList>
    </citation>
    <scope>NUCLEOTIDE SEQUENCE [LARGE SCALE GENOMIC DNA]</scope>
    <source>
        <strain evidence="1">A17</strain>
        <strain evidence="2 3">cv. Jemalong A17</strain>
    </source>
</reference>
<keyword evidence="1" id="KW-0812">Transmembrane</keyword>
<reference evidence="2" key="3">
    <citation type="submission" date="2015-04" db="UniProtKB">
        <authorList>
            <consortium name="EnsemblPlants"/>
        </authorList>
    </citation>
    <scope>IDENTIFICATION</scope>
    <source>
        <strain evidence="2">cv. Jemalong A17</strain>
    </source>
</reference>
<sequence>MSWQTLLGNLHTKEKIEASKFVAEAKGNQKQKATCIISDYVPQTCCPPHFLPLFAAKKGIPIIFIICFTLGTTISSLHPSILELHTCGQHTA</sequence>
<dbReference type="EnsemblPlants" id="KEH42894">
    <property type="protein sequence ID" value="KEH42894"/>
    <property type="gene ID" value="MTR_1g077720"/>
</dbReference>
<evidence type="ECO:0000313" key="2">
    <source>
        <dbReference type="EnsemblPlants" id="KEH42894"/>
    </source>
</evidence>
<dbReference type="AlphaFoldDB" id="A0A072VLP2"/>
<reference evidence="1 3" key="2">
    <citation type="journal article" date="2014" name="BMC Genomics">
        <title>An improved genome release (version Mt4.0) for the model legume Medicago truncatula.</title>
        <authorList>
            <person name="Tang H."/>
            <person name="Krishnakumar V."/>
            <person name="Bidwell S."/>
            <person name="Rosen B."/>
            <person name="Chan A."/>
            <person name="Zhou S."/>
            <person name="Gentzbittel L."/>
            <person name="Childs K.L."/>
            <person name="Yandell M."/>
            <person name="Gundlach H."/>
            <person name="Mayer K.F."/>
            <person name="Schwartz D.C."/>
            <person name="Town C.D."/>
        </authorList>
    </citation>
    <scope>GENOME REANNOTATION</scope>
    <source>
        <strain evidence="1">A17</strain>
        <strain evidence="2 3">cv. Jemalong A17</strain>
    </source>
</reference>
<evidence type="ECO:0000313" key="3">
    <source>
        <dbReference type="Proteomes" id="UP000002051"/>
    </source>
</evidence>
<dbReference type="Proteomes" id="UP000002051">
    <property type="component" value="Unassembled WGS sequence"/>
</dbReference>
<gene>
    <name evidence="1" type="ordered locus">MTR_1g077720</name>
</gene>
<organism evidence="1 3">
    <name type="scientific">Medicago truncatula</name>
    <name type="common">Barrel medic</name>
    <name type="synonym">Medicago tribuloides</name>
    <dbReference type="NCBI Taxonomy" id="3880"/>
    <lineage>
        <taxon>Eukaryota</taxon>
        <taxon>Viridiplantae</taxon>
        <taxon>Streptophyta</taxon>
        <taxon>Embryophyta</taxon>
        <taxon>Tracheophyta</taxon>
        <taxon>Spermatophyta</taxon>
        <taxon>Magnoliopsida</taxon>
        <taxon>eudicotyledons</taxon>
        <taxon>Gunneridae</taxon>
        <taxon>Pentapetalae</taxon>
        <taxon>rosids</taxon>
        <taxon>fabids</taxon>
        <taxon>Fabales</taxon>
        <taxon>Fabaceae</taxon>
        <taxon>Papilionoideae</taxon>
        <taxon>50 kb inversion clade</taxon>
        <taxon>NPAAA clade</taxon>
        <taxon>Hologalegina</taxon>
        <taxon>IRL clade</taxon>
        <taxon>Trifolieae</taxon>
        <taxon>Medicago</taxon>
    </lineage>
</organism>
<dbReference type="EMBL" id="CM001217">
    <property type="protein sequence ID" value="KEH42894.1"/>
    <property type="molecule type" value="Genomic_DNA"/>
</dbReference>